<evidence type="ECO:0000313" key="4">
    <source>
        <dbReference type="Proteomes" id="UP001590951"/>
    </source>
</evidence>
<evidence type="ECO:0000256" key="2">
    <source>
        <dbReference type="SAM" id="SignalP"/>
    </source>
</evidence>
<feature type="signal peptide" evidence="2">
    <location>
        <begin position="1"/>
        <end position="21"/>
    </location>
</feature>
<organism evidence="3 4">
    <name type="scientific">Lepraria finkii</name>
    <dbReference type="NCBI Taxonomy" id="1340010"/>
    <lineage>
        <taxon>Eukaryota</taxon>
        <taxon>Fungi</taxon>
        <taxon>Dikarya</taxon>
        <taxon>Ascomycota</taxon>
        <taxon>Pezizomycotina</taxon>
        <taxon>Lecanoromycetes</taxon>
        <taxon>OSLEUM clade</taxon>
        <taxon>Lecanoromycetidae</taxon>
        <taxon>Lecanorales</taxon>
        <taxon>Lecanorineae</taxon>
        <taxon>Stereocaulaceae</taxon>
        <taxon>Lepraria</taxon>
    </lineage>
</organism>
<dbReference type="EMBL" id="JBHFEH010000064">
    <property type="protein sequence ID" value="KAL2049405.1"/>
    <property type="molecule type" value="Genomic_DNA"/>
</dbReference>
<evidence type="ECO:0000256" key="1">
    <source>
        <dbReference type="SAM" id="MobiDB-lite"/>
    </source>
</evidence>
<feature type="chain" id="PRO_5047286697" evidence="2">
    <location>
        <begin position="22"/>
        <end position="247"/>
    </location>
</feature>
<keyword evidence="4" id="KW-1185">Reference proteome</keyword>
<feature type="compositionally biased region" description="Polar residues" evidence="1">
    <location>
        <begin position="178"/>
        <end position="187"/>
    </location>
</feature>
<evidence type="ECO:0000313" key="3">
    <source>
        <dbReference type="EMBL" id="KAL2049405.1"/>
    </source>
</evidence>
<accession>A0ABR4AV91</accession>
<reference evidence="3 4" key="1">
    <citation type="submission" date="2024-09" db="EMBL/GenBank/DDBJ databases">
        <title>Rethinking Asexuality: The Enigmatic Case of Functional Sexual Genes in Lepraria (Stereocaulaceae).</title>
        <authorList>
            <person name="Doellman M."/>
            <person name="Sun Y."/>
            <person name="Barcenas-Pena A."/>
            <person name="Lumbsch H.T."/>
            <person name="Grewe F."/>
        </authorList>
    </citation>
    <scope>NUCLEOTIDE SEQUENCE [LARGE SCALE GENOMIC DNA]</scope>
    <source>
        <strain evidence="3 4">Grewe 0041</strain>
    </source>
</reference>
<protein>
    <submittedName>
        <fullName evidence="3">Uncharacterized protein</fullName>
    </submittedName>
</protein>
<feature type="compositionally biased region" description="Low complexity" evidence="1">
    <location>
        <begin position="188"/>
        <end position="204"/>
    </location>
</feature>
<sequence length="247" mass="24478">MRTPPSLPLTFLTVVLPTVGAITLSSFQPINGFSTACVNAYNTPLSGCTASDFSSGDCSTSCIEFLDSLTNVLNAECQGSSAYPDTLVGAFFQGEGTSTLCPNVKGQGSGGGGRSVSSATDVLTALASSYTHGTVQATTSTIIATKSISDATSSTASAASTTTSQVILTAAVTPNPPSSLRSTITAQSKSSTSRSSSSTSTSSSSGGGGNGGGTILDVGSSSASHNAKIEAWVLFLLAGSAGLVWLL</sequence>
<gene>
    <name evidence="3" type="ORF">ABVK25_010309</name>
</gene>
<name>A0ABR4AV91_9LECA</name>
<keyword evidence="2" id="KW-0732">Signal</keyword>
<proteinExistence type="predicted"/>
<feature type="region of interest" description="Disordered" evidence="1">
    <location>
        <begin position="173"/>
        <end position="213"/>
    </location>
</feature>
<dbReference type="Proteomes" id="UP001590951">
    <property type="component" value="Unassembled WGS sequence"/>
</dbReference>
<comment type="caution">
    <text evidence="3">The sequence shown here is derived from an EMBL/GenBank/DDBJ whole genome shotgun (WGS) entry which is preliminary data.</text>
</comment>